<proteinExistence type="predicted"/>
<feature type="compositionally biased region" description="Basic residues" evidence="1">
    <location>
        <begin position="160"/>
        <end position="176"/>
    </location>
</feature>
<dbReference type="HOGENOM" id="CLU_1426267_0_0_11"/>
<reference evidence="2 3" key="1">
    <citation type="journal article" date="2010" name="DNA Res.">
        <title>Genome sequence of Kitasatospora setae NBRC 14216T: an evolutionary snapshot of the family Streptomycetaceae.</title>
        <authorList>
            <person name="Ichikawa N."/>
            <person name="Oguchi A."/>
            <person name="Ikeda H."/>
            <person name="Ishikawa J."/>
            <person name="Kitani S."/>
            <person name="Watanabe Y."/>
            <person name="Nakamura S."/>
            <person name="Katano Y."/>
            <person name="Kishi E."/>
            <person name="Sasagawa M."/>
            <person name="Ankai A."/>
            <person name="Fukui S."/>
            <person name="Hashimoto Y."/>
            <person name="Kamata S."/>
            <person name="Otoguro M."/>
            <person name="Tanikawa S."/>
            <person name="Nihira T."/>
            <person name="Horinouchi S."/>
            <person name="Ohnishi Y."/>
            <person name="Hayakawa M."/>
            <person name="Kuzuyama T."/>
            <person name="Arisawa A."/>
            <person name="Nomoto F."/>
            <person name="Miura H."/>
            <person name="Takahashi Y."/>
            <person name="Fujita N."/>
        </authorList>
    </citation>
    <scope>NUCLEOTIDE SEQUENCE [LARGE SCALE GENOMIC DNA]</scope>
    <source>
        <strain evidence="3">ATCC 33774 / DSM 43861 / JCM 3304 / KCC A-0304 / NBRC 14216 / KM-6054</strain>
    </source>
</reference>
<evidence type="ECO:0000256" key="1">
    <source>
        <dbReference type="SAM" id="MobiDB-lite"/>
    </source>
</evidence>
<organism evidence="2 3">
    <name type="scientific">Kitasatospora setae (strain ATCC 33774 / DSM 43861 / JCM 3304 / KCC A-0304 / NBRC 14216 / KM-6054)</name>
    <name type="common">Streptomyces setae</name>
    <dbReference type="NCBI Taxonomy" id="452652"/>
    <lineage>
        <taxon>Bacteria</taxon>
        <taxon>Bacillati</taxon>
        <taxon>Actinomycetota</taxon>
        <taxon>Actinomycetes</taxon>
        <taxon>Kitasatosporales</taxon>
        <taxon>Streptomycetaceae</taxon>
        <taxon>Kitasatospora</taxon>
    </lineage>
</organism>
<keyword evidence="3" id="KW-1185">Reference proteome</keyword>
<dbReference type="PATRIC" id="fig|452652.3.peg.3560"/>
<dbReference type="EMBL" id="AP010968">
    <property type="protein sequence ID" value="BAJ29361.1"/>
    <property type="molecule type" value="Genomic_DNA"/>
</dbReference>
<evidence type="ECO:0000313" key="3">
    <source>
        <dbReference type="Proteomes" id="UP000007076"/>
    </source>
</evidence>
<name>E4NDT0_KITSK</name>
<gene>
    <name evidence="2" type="ordered locus">KSE_35560</name>
</gene>
<dbReference type="KEGG" id="ksk:KSE_35560"/>
<dbReference type="Proteomes" id="UP000007076">
    <property type="component" value="Chromosome"/>
</dbReference>
<evidence type="ECO:0008006" key="4">
    <source>
        <dbReference type="Google" id="ProtNLM"/>
    </source>
</evidence>
<feature type="region of interest" description="Disordered" evidence="1">
    <location>
        <begin position="160"/>
        <end position="190"/>
    </location>
</feature>
<dbReference type="STRING" id="452652.KSE_35560"/>
<accession>E4NDT0</accession>
<sequence>MLRHALATGTGPDEALAGVDTVIHYTSDPRHPAHDLPALRHQSGRCPTRRQHLDRRRRPGPVALLPDQAGGRAAPHRVRPGLDQSAGRPVPPAPGRPARRPRRLPVLPVLSATPVQPVHPGKVAAHLVAPALAEPTGHTPDFADPETRLATDLAADWLRSRGRHLGRSPHRHRLRKVAPPQAPTRREAPP</sequence>
<dbReference type="AlphaFoldDB" id="E4NDT0"/>
<evidence type="ECO:0000313" key="2">
    <source>
        <dbReference type="EMBL" id="BAJ29361.1"/>
    </source>
</evidence>
<feature type="compositionally biased region" description="Basic and acidic residues" evidence="1">
    <location>
        <begin position="27"/>
        <end position="38"/>
    </location>
</feature>
<feature type="compositionally biased region" description="Basic residues" evidence="1">
    <location>
        <begin position="47"/>
        <end position="59"/>
    </location>
</feature>
<feature type="region of interest" description="Disordered" evidence="1">
    <location>
        <begin position="27"/>
        <end position="104"/>
    </location>
</feature>
<protein>
    <recommendedName>
        <fullName evidence="4">NAD(P)-binding domain-containing protein</fullName>
    </recommendedName>
</protein>